<accession>A0A4R1HP19</accession>
<proteinExistence type="predicted"/>
<protein>
    <submittedName>
        <fullName evidence="1">Putative OsmC-like protein</fullName>
    </submittedName>
</protein>
<comment type="caution">
    <text evidence="1">The sequence shown here is derived from an EMBL/GenBank/DDBJ whole genome shotgun (WGS) entry which is preliminary data.</text>
</comment>
<dbReference type="Proteomes" id="UP000295560">
    <property type="component" value="Unassembled WGS sequence"/>
</dbReference>
<dbReference type="InterPro" id="IPR036102">
    <property type="entry name" value="OsmC/Ohrsf"/>
</dbReference>
<gene>
    <name evidence="1" type="ORF">EV378_6129</name>
</gene>
<dbReference type="Pfam" id="PF02566">
    <property type="entry name" value="OsmC"/>
    <property type="match status" value="1"/>
</dbReference>
<sequence>MSHPSAMPADRFAGTASGTSAEVRATLTATPGRYVVATRGRHLVTDAIQGPGEAPSATELLLSSLAGCGIGNVERHGADLGADLTDASVAVTAERDPDDVTRFLDIAIVVALPHTAEATARAVTDRFTATCPLYNTVRRGGPVRVLVEHAPGH</sequence>
<evidence type="ECO:0000313" key="1">
    <source>
        <dbReference type="EMBL" id="TCK22130.1"/>
    </source>
</evidence>
<dbReference type="InterPro" id="IPR003718">
    <property type="entry name" value="OsmC/Ohr_fam"/>
</dbReference>
<dbReference type="AlphaFoldDB" id="A0A4R1HP19"/>
<dbReference type="InterPro" id="IPR015946">
    <property type="entry name" value="KH_dom-like_a/b"/>
</dbReference>
<dbReference type="OrthoDB" id="9789573at2"/>
<name>A0A4R1HP19_PSEEN</name>
<dbReference type="EMBL" id="SMFZ01000002">
    <property type="protein sequence ID" value="TCK22130.1"/>
    <property type="molecule type" value="Genomic_DNA"/>
</dbReference>
<organism evidence="1 2">
    <name type="scientific">Pseudonocardia endophytica</name>
    <dbReference type="NCBI Taxonomy" id="401976"/>
    <lineage>
        <taxon>Bacteria</taxon>
        <taxon>Bacillati</taxon>
        <taxon>Actinomycetota</taxon>
        <taxon>Actinomycetes</taxon>
        <taxon>Pseudonocardiales</taxon>
        <taxon>Pseudonocardiaceae</taxon>
        <taxon>Pseudonocardia</taxon>
    </lineage>
</organism>
<reference evidence="1 2" key="1">
    <citation type="submission" date="2019-03" db="EMBL/GenBank/DDBJ databases">
        <title>Sequencing the genomes of 1000 actinobacteria strains.</title>
        <authorList>
            <person name="Klenk H.-P."/>
        </authorList>
    </citation>
    <scope>NUCLEOTIDE SEQUENCE [LARGE SCALE GENOMIC DNA]</scope>
    <source>
        <strain evidence="1 2">DSM 44969</strain>
    </source>
</reference>
<dbReference type="Gene3D" id="3.30.300.20">
    <property type="match status" value="1"/>
</dbReference>
<evidence type="ECO:0000313" key="2">
    <source>
        <dbReference type="Proteomes" id="UP000295560"/>
    </source>
</evidence>
<dbReference type="RefSeq" id="WP_132430792.1">
    <property type="nucleotide sequence ID" value="NZ_SMFZ01000002.1"/>
</dbReference>
<dbReference type="SUPFAM" id="SSF82784">
    <property type="entry name" value="OsmC-like"/>
    <property type="match status" value="1"/>
</dbReference>
<keyword evidence="2" id="KW-1185">Reference proteome</keyword>